<dbReference type="CDD" id="cd05254">
    <property type="entry name" value="dTDP_HR_like_SDR_e"/>
    <property type="match status" value="1"/>
</dbReference>
<dbReference type="Gene3D" id="3.90.25.10">
    <property type="entry name" value="UDP-galactose 4-epimerase, domain 1"/>
    <property type="match status" value="1"/>
</dbReference>
<feature type="domain" description="RmlD-like substrate binding" evidence="3">
    <location>
        <begin position="3"/>
        <end position="283"/>
    </location>
</feature>
<proteinExistence type="inferred from homology"/>
<gene>
    <name evidence="4" type="ORF">UV10_C0002G0018</name>
</gene>
<comment type="caution">
    <text evidence="4">The sequence shown here is derived from an EMBL/GenBank/DDBJ whole genome shotgun (WGS) entry which is preliminary data.</text>
</comment>
<evidence type="ECO:0000256" key="1">
    <source>
        <dbReference type="ARBA" id="ARBA00010944"/>
    </source>
</evidence>
<dbReference type="PANTHER" id="PTHR10491">
    <property type="entry name" value="DTDP-4-DEHYDRORHAMNOSE REDUCTASE"/>
    <property type="match status" value="1"/>
</dbReference>
<evidence type="ECO:0000256" key="2">
    <source>
        <dbReference type="RuleBase" id="RU364082"/>
    </source>
</evidence>
<dbReference type="NCBIfam" id="TIGR01214">
    <property type="entry name" value="rmlD"/>
    <property type="match status" value="1"/>
</dbReference>
<dbReference type="UniPathway" id="UPA00124"/>
<dbReference type="EMBL" id="LCDE01000002">
    <property type="protein sequence ID" value="KKS46480.1"/>
    <property type="molecule type" value="Genomic_DNA"/>
</dbReference>
<dbReference type="PANTHER" id="PTHR10491:SF4">
    <property type="entry name" value="METHIONINE ADENOSYLTRANSFERASE 2 SUBUNIT BETA"/>
    <property type="match status" value="1"/>
</dbReference>
<dbReference type="GO" id="GO:0005829">
    <property type="term" value="C:cytosol"/>
    <property type="evidence" value="ECO:0007669"/>
    <property type="project" value="TreeGrafter"/>
</dbReference>
<dbReference type="Pfam" id="PF04321">
    <property type="entry name" value="RmlD_sub_bind"/>
    <property type="match status" value="1"/>
</dbReference>
<sequence length="294" mass="32976">MKKILIIGSTGMLAFDLTRVFKEDYEVIGVSRADFDITDKSAVENFTKNHMPDIVINTAAYHKTEECELNPEKSFSVNAIGAFNAAKAAKEIGAKIIFISTDYVFDGRKEHYSESDAPNPLNVYGASKLAGEILTKIANDNFYIIRTSWLFGIHKSGKGHNFVSLMLEKAKNGENIKVVDDQFGSPTYTYDLAAKIKELIEKNAPADIYHITNTSSCSWHELAEKIFELVKLNPKIEKIKSSDRPSSVKRPKYSVLISENLKKQGIDNLRPWPEALSAYLDEIKKACKMLITVK</sequence>
<evidence type="ECO:0000313" key="5">
    <source>
        <dbReference type="Proteomes" id="UP000034951"/>
    </source>
</evidence>
<keyword evidence="2" id="KW-0560">Oxidoreductase</keyword>
<accession>A0A0G0ZCM0</accession>
<comment type="function">
    <text evidence="2">Catalyzes the reduction of dTDP-6-deoxy-L-lyxo-4-hexulose to yield dTDP-L-rhamnose.</text>
</comment>
<dbReference type="InterPro" id="IPR005913">
    <property type="entry name" value="dTDP_dehydrorham_reduct"/>
</dbReference>
<evidence type="ECO:0000313" key="4">
    <source>
        <dbReference type="EMBL" id="KKS46480.1"/>
    </source>
</evidence>
<dbReference type="AlphaFoldDB" id="A0A0G0ZCM0"/>
<dbReference type="SUPFAM" id="SSF51735">
    <property type="entry name" value="NAD(P)-binding Rossmann-fold domains"/>
    <property type="match status" value="1"/>
</dbReference>
<organism evidence="4 5">
    <name type="scientific">Candidatus Azambacteria bacterium GW2011_GWA1_42_19</name>
    <dbReference type="NCBI Taxonomy" id="1618609"/>
    <lineage>
        <taxon>Bacteria</taxon>
        <taxon>Candidatus Azamiibacteriota</taxon>
    </lineage>
</organism>
<dbReference type="InterPro" id="IPR036291">
    <property type="entry name" value="NAD(P)-bd_dom_sf"/>
</dbReference>
<keyword evidence="2" id="KW-0521">NADP</keyword>
<dbReference type="GO" id="GO:0008831">
    <property type="term" value="F:dTDP-4-dehydrorhamnose reductase activity"/>
    <property type="evidence" value="ECO:0007669"/>
    <property type="project" value="UniProtKB-EC"/>
</dbReference>
<name>A0A0G0ZCM0_9BACT</name>
<dbReference type="PATRIC" id="fig|1618609.3.peg.120"/>
<comment type="pathway">
    <text evidence="2">Carbohydrate biosynthesis; dTDP-L-rhamnose biosynthesis.</text>
</comment>
<dbReference type="Proteomes" id="UP000034951">
    <property type="component" value="Unassembled WGS sequence"/>
</dbReference>
<reference evidence="4 5" key="1">
    <citation type="journal article" date="2015" name="Nature">
        <title>rRNA introns, odd ribosomes, and small enigmatic genomes across a large radiation of phyla.</title>
        <authorList>
            <person name="Brown C.T."/>
            <person name="Hug L.A."/>
            <person name="Thomas B.C."/>
            <person name="Sharon I."/>
            <person name="Castelle C.J."/>
            <person name="Singh A."/>
            <person name="Wilkins M.J."/>
            <person name="Williams K.H."/>
            <person name="Banfield J.F."/>
        </authorList>
    </citation>
    <scope>NUCLEOTIDE SEQUENCE [LARGE SCALE GENOMIC DNA]</scope>
</reference>
<dbReference type="EC" id="1.1.1.133" evidence="2"/>
<comment type="similarity">
    <text evidence="1 2">Belongs to the dTDP-4-dehydrorhamnose reductase family.</text>
</comment>
<dbReference type="Gene3D" id="3.40.50.720">
    <property type="entry name" value="NAD(P)-binding Rossmann-like Domain"/>
    <property type="match status" value="1"/>
</dbReference>
<dbReference type="InterPro" id="IPR029903">
    <property type="entry name" value="RmlD-like-bd"/>
</dbReference>
<dbReference type="GO" id="GO:0019305">
    <property type="term" value="P:dTDP-rhamnose biosynthetic process"/>
    <property type="evidence" value="ECO:0007669"/>
    <property type="project" value="UniProtKB-UniPathway"/>
</dbReference>
<evidence type="ECO:0000259" key="3">
    <source>
        <dbReference type="Pfam" id="PF04321"/>
    </source>
</evidence>
<protein>
    <recommendedName>
        <fullName evidence="2">dTDP-4-dehydrorhamnose reductase</fullName>
        <ecNumber evidence="2">1.1.1.133</ecNumber>
    </recommendedName>
</protein>